<organism evidence="1 2">
    <name type="scientific">Pseudoalteromonas aliena</name>
    <dbReference type="NCBI Taxonomy" id="247523"/>
    <lineage>
        <taxon>Bacteria</taxon>
        <taxon>Pseudomonadati</taxon>
        <taxon>Pseudomonadota</taxon>
        <taxon>Gammaproteobacteria</taxon>
        <taxon>Alteromonadales</taxon>
        <taxon>Pseudoalteromonadaceae</taxon>
        <taxon>Pseudoalteromonas</taxon>
    </lineage>
</organism>
<dbReference type="STRING" id="247523.B0W48_04285"/>
<sequence length="124" mass="14323">MCLERVMSQDFEIEIIAKSGLSVLRDYLNTCPIDLDLVEDNYGRLILKQTKVSLIAGFVCEFIENDIFEFSICVSNKSLESVESVINKFSGFLASAELPHKITEILYEVDFNEEWVNYRWPKNT</sequence>
<gene>
    <name evidence="1" type="ORF">B0W48_04285</name>
</gene>
<name>A0A1Q2GVS0_9GAMM</name>
<accession>A0A1Q2GVS0</accession>
<reference evidence="1 2" key="1">
    <citation type="submission" date="2017-02" db="EMBL/GenBank/DDBJ databases">
        <title>Complete genome sequence of the cold-active Pseudoalteromonas aliena strain EH1 isolated from Arctic seawater.</title>
        <authorList>
            <person name="Kim E."/>
            <person name="Heo E."/>
            <person name="Kim H."/>
            <person name="Kim D."/>
        </authorList>
    </citation>
    <scope>NUCLEOTIDE SEQUENCE [LARGE SCALE GENOMIC DNA]</scope>
    <source>
        <strain evidence="1 2">EH1</strain>
    </source>
</reference>
<dbReference type="AlphaFoldDB" id="A0A1Q2GVS0"/>
<dbReference type="Proteomes" id="UP000188243">
    <property type="component" value="Chromosome"/>
</dbReference>
<evidence type="ECO:0000313" key="1">
    <source>
        <dbReference type="EMBL" id="AQP99090.1"/>
    </source>
</evidence>
<proteinExistence type="predicted"/>
<evidence type="ECO:0000313" key="2">
    <source>
        <dbReference type="Proteomes" id="UP000188243"/>
    </source>
</evidence>
<dbReference type="EMBL" id="CP019628">
    <property type="protein sequence ID" value="AQP99090.1"/>
    <property type="molecule type" value="Genomic_DNA"/>
</dbReference>
<protein>
    <submittedName>
        <fullName evidence="1">Uncharacterized protein</fullName>
    </submittedName>
</protein>
<dbReference type="KEGG" id="paln:B0W48_04285"/>